<dbReference type="EMBL" id="JADINF010000107">
    <property type="protein sequence ID" value="MBO8424215.1"/>
    <property type="molecule type" value="Genomic_DNA"/>
</dbReference>
<evidence type="ECO:0000313" key="3">
    <source>
        <dbReference type="Proteomes" id="UP000727857"/>
    </source>
</evidence>
<name>A0A940DG89_9FIRM</name>
<dbReference type="SUPFAM" id="SSF50939">
    <property type="entry name" value="Sialidases"/>
    <property type="match status" value="1"/>
</dbReference>
<reference evidence="2" key="2">
    <citation type="journal article" date="2021" name="PeerJ">
        <title>Extensive microbial diversity within the chicken gut microbiome revealed by metagenomics and culture.</title>
        <authorList>
            <person name="Gilroy R."/>
            <person name="Ravi A."/>
            <person name="Getino M."/>
            <person name="Pursley I."/>
            <person name="Horton D.L."/>
            <person name="Alikhan N.F."/>
            <person name="Baker D."/>
            <person name="Gharbi K."/>
            <person name="Hall N."/>
            <person name="Watson M."/>
            <person name="Adriaenssens E.M."/>
            <person name="Foster-Nyarko E."/>
            <person name="Jarju S."/>
            <person name="Secka A."/>
            <person name="Antonio M."/>
            <person name="Oren A."/>
            <person name="Chaudhuri R.R."/>
            <person name="La Ragione R."/>
            <person name="Hildebrand F."/>
            <person name="Pallen M.J."/>
        </authorList>
    </citation>
    <scope>NUCLEOTIDE SEQUENCE</scope>
    <source>
        <strain evidence="2">517</strain>
    </source>
</reference>
<proteinExistence type="predicted"/>
<accession>A0A940DG89</accession>
<gene>
    <name evidence="2" type="ORF">IAB16_04285</name>
</gene>
<dbReference type="InterPro" id="IPR036278">
    <property type="entry name" value="Sialidase_sf"/>
</dbReference>
<keyword evidence="1" id="KW-1133">Transmembrane helix</keyword>
<evidence type="ECO:0000313" key="2">
    <source>
        <dbReference type="EMBL" id="MBO8424215.1"/>
    </source>
</evidence>
<keyword evidence="1" id="KW-0472">Membrane</keyword>
<dbReference type="AlphaFoldDB" id="A0A940DG89"/>
<dbReference type="Proteomes" id="UP000727857">
    <property type="component" value="Unassembled WGS sequence"/>
</dbReference>
<organism evidence="2 3">
    <name type="scientific">Candidatus Stercoripulliclostridium pullicola</name>
    <dbReference type="NCBI Taxonomy" id="2840953"/>
    <lineage>
        <taxon>Bacteria</taxon>
        <taxon>Bacillati</taxon>
        <taxon>Bacillota</taxon>
        <taxon>Clostridia</taxon>
        <taxon>Eubacteriales</taxon>
        <taxon>Candidatus Stercoripulliclostridium</taxon>
    </lineage>
</organism>
<evidence type="ECO:0000256" key="1">
    <source>
        <dbReference type="SAM" id="Phobius"/>
    </source>
</evidence>
<dbReference type="Gene3D" id="2.120.10.10">
    <property type="match status" value="2"/>
</dbReference>
<reference evidence="2" key="1">
    <citation type="submission" date="2020-10" db="EMBL/GenBank/DDBJ databases">
        <authorList>
            <person name="Gilroy R."/>
        </authorList>
    </citation>
    <scope>NUCLEOTIDE SEQUENCE</scope>
    <source>
        <strain evidence="2">517</strain>
    </source>
</reference>
<feature type="transmembrane region" description="Helical" evidence="1">
    <location>
        <begin position="12"/>
        <end position="33"/>
    </location>
</feature>
<sequence>MTKASRKKKIIIAIAAIALIAALTSGILLGIYFGTRKDALDYSELKVIRLDEKYTSVVNKAYYYLGHPDLVETADGTLITAYPAGHGVGAILMQKSSDYGESWEGVAYEDKPASWEDSQETPTLYRLDMTDGSSKLLLVSGCPSWSEDDEYYANGFNCSVSSDDGKTWTEFENFYGVEWAQSAPKRDDNAVYTDAEKELLPNYDEAGNVLPYDVIVAMSSLTRLKENGVYVDKWMGTFHDYDFHNYCSILTFDASGEPVWSAPRKFLMPQRAAEESAAVCEIEIFRAPSGNLILIGRANARNSNSLISVSTDEGATWSTFRELPNSLTGDRHKAEYDDVSGKLLISFRYVLPGMKSSAFAKENYLGGYWCAWIGDAEDLEAYALGADVTPGDALVVLGATNDGKADCGYSGTVCRDGVFVLQSYGKFSKGAKYPYIMQAKFSLADIGLA</sequence>
<dbReference type="CDD" id="cd15482">
    <property type="entry name" value="Sialidase_non-viral"/>
    <property type="match status" value="1"/>
</dbReference>
<comment type="caution">
    <text evidence="2">The sequence shown here is derived from an EMBL/GenBank/DDBJ whole genome shotgun (WGS) entry which is preliminary data.</text>
</comment>
<keyword evidence="1" id="KW-0812">Transmembrane</keyword>
<protein>
    <submittedName>
        <fullName evidence="2">Exo-alpha-sialidase</fullName>
    </submittedName>
</protein>